<dbReference type="InterPro" id="IPR047021">
    <property type="entry name" value="REXO1/3/4-like"/>
</dbReference>
<protein>
    <recommendedName>
        <fullName evidence="4">C2H2-type domain-containing protein</fullName>
    </recommendedName>
</protein>
<keyword evidence="6" id="KW-1185">Reference proteome</keyword>
<dbReference type="PANTHER" id="PTHR12801">
    <property type="entry name" value="RNA EXONUCLEASE REXO1 / RECO3 FAMILY MEMBER-RELATED"/>
    <property type="match status" value="1"/>
</dbReference>
<dbReference type="AlphaFoldDB" id="A0A9Q0J4A6"/>
<reference evidence="5" key="2">
    <citation type="journal article" date="2023" name="Plants (Basel)">
        <title>Annotation of the Turnera subulata (Passifloraceae) Draft Genome Reveals the S-Locus Evolved after the Divergence of Turneroideae from Passifloroideae in a Stepwise Manner.</title>
        <authorList>
            <person name="Henning P.M."/>
            <person name="Roalson E.H."/>
            <person name="Mir W."/>
            <person name="McCubbin A.G."/>
            <person name="Shore J.S."/>
        </authorList>
    </citation>
    <scope>NUCLEOTIDE SEQUENCE</scope>
    <source>
        <strain evidence="5">F60SS</strain>
    </source>
</reference>
<dbReference type="PROSITE" id="PS50157">
    <property type="entry name" value="ZINC_FINGER_C2H2_2"/>
    <property type="match status" value="1"/>
</dbReference>
<dbReference type="OrthoDB" id="8191639at2759"/>
<evidence type="ECO:0000256" key="3">
    <source>
        <dbReference type="PROSITE-ProRule" id="PRU00042"/>
    </source>
</evidence>
<dbReference type="Proteomes" id="UP001141552">
    <property type="component" value="Unassembled WGS sequence"/>
</dbReference>
<name>A0A9Q0J4A6_9ROSI</name>
<keyword evidence="2" id="KW-0378">Hydrolase</keyword>
<dbReference type="GO" id="GO:0003676">
    <property type="term" value="F:nucleic acid binding"/>
    <property type="evidence" value="ECO:0007669"/>
    <property type="project" value="InterPro"/>
</dbReference>
<evidence type="ECO:0000313" key="6">
    <source>
        <dbReference type="Proteomes" id="UP001141552"/>
    </source>
</evidence>
<evidence type="ECO:0000259" key="4">
    <source>
        <dbReference type="PROSITE" id="PS50157"/>
    </source>
</evidence>
<dbReference type="InterPro" id="IPR013520">
    <property type="entry name" value="Ribonucl_H"/>
</dbReference>
<dbReference type="Gene3D" id="3.30.160.60">
    <property type="entry name" value="Classic Zinc Finger"/>
    <property type="match status" value="1"/>
</dbReference>
<reference evidence="5" key="1">
    <citation type="submission" date="2022-02" db="EMBL/GenBank/DDBJ databases">
        <authorList>
            <person name="Henning P.M."/>
            <person name="McCubbin A.G."/>
            <person name="Shore J.S."/>
        </authorList>
    </citation>
    <scope>NUCLEOTIDE SEQUENCE</scope>
    <source>
        <strain evidence="5">F60SS</strain>
        <tissue evidence="5">Leaves</tissue>
    </source>
</reference>
<dbReference type="SMART" id="SM00479">
    <property type="entry name" value="EXOIII"/>
    <property type="match status" value="1"/>
</dbReference>
<keyword evidence="1" id="KW-0540">Nuclease</keyword>
<dbReference type="SUPFAM" id="SSF53098">
    <property type="entry name" value="Ribonuclease H-like"/>
    <property type="match status" value="1"/>
</dbReference>
<evidence type="ECO:0000313" key="5">
    <source>
        <dbReference type="EMBL" id="KAJ4829126.1"/>
    </source>
</evidence>
<organism evidence="5 6">
    <name type="scientific">Turnera subulata</name>
    <dbReference type="NCBI Taxonomy" id="218843"/>
    <lineage>
        <taxon>Eukaryota</taxon>
        <taxon>Viridiplantae</taxon>
        <taxon>Streptophyta</taxon>
        <taxon>Embryophyta</taxon>
        <taxon>Tracheophyta</taxon>
        <taxon>Spermatophyta</taxon>
        <taxon>Magnoliopsida</taxon>
        <taxon>eudicotyledons</taxon>
        <taxon>Gunneridae</taxon>
        <taxon>Pentapetalae</taxon>
        <taxon>rosids</taxon>
        <taxon>fabids</taxon>
        <taxon>Malpighiales</taxon>
        <taxon>Passifloraceae</taxon>
        <taxon>Turnera</taxon>
    </lineage>
</organism>
<gene>
    <name evidence="5" type="ORF">Tsubulata_011811</name>
</gene>
<dbReference type="InterPro" id="IPR036397">
    <property type="entry name" value="RNaseH_sf"/>
</dbReference>
<dbReference type="PANTHER" id="PTHR12801:SF123">
    <property type="entry name" value="RNA EXONUCLEASE 4"/>
    <property type="match status" value="1"/>
</dbReference>
<evidence type="ECO:0000256" key="2">
    <source>
        <dbReference type="ARBA" id="ARBA00022801"/>
    </source>
</evidence>
<dbReference type="Pfam" id="PF00929">
    <property type="entry name" value="RNase_T"/>
    <property type="match status" value="1"/>
</dbReference>
<dbReference type="Gene3D" id="3.30.420.10">
    <property type="entry name" value="Ribonuclease H-like superfamily/Ribonuclease H"/>
    <property type="match status" value="1"/>
</dbReference>
<accession>A0A9Q0J4A6</accession>
<dbReference type="GO" id="GO:0005634">
    <property type="term" value="C:nucleus"/>
    <property type="evidence" value="ECO:0007669"/>
    <property type="project" value="TreeGrafter"/>
</dbReference>
<proteinExistence type="predicted"/>
<feature type="domain" description="C2H2-type" evidence="4">
    <location>
        <begin position="18"/>
        <end position="47"/>
    </location>
</feature>
<dbReference type="InterPro" id="IPR012337">
    <property type="entry name" value="RNaseH-like_sf"/>
</dbReference>
<dbReference type="GO" id="GO:0004527">
    <property type="term" value="F:exonuclease activity"/>
    <property type="evidence" value="ECO:0007669"/>
    <property type="project" value="InterPro"/>
</dbReference>
<keyword evidence="3" id="KW-0862">Zinc</keyword>
<keyword evidence="3" id="KW-0863">Zinc-finger</keyword>
<comment type="caution">
    <text evidence="5">The sequence shown here is derived from an EMBL/GenBank/DDBJ whole genome shotgun (WGS) entry which is preliminary data.</text>
</comment>
<evidence type="ECO:0000256" key="1">
    <source>
        <dbReference type="ARBA" id="ARBA00022722"/>
    </source>
</evidence>
<dbReference type="EMBL" id="JAKUCV010005986">
    <property type="protein sequence ID" value="KAJ4829126.1"/>
    <property type="molecule type" value="Genomic_DNA"/>
</dbReference>
<dbReference type="GO" id="GO:0008270">
    <property type="term" value="F:zinc ion binding"/>
    <property type="evidence" value="ECO:0007669"/>
    <property type="project" value="UniProtKB-KW"/>
</dbReference>
<keyword evidence="3" id="KW-0479">Metal-binding</keyword>
<dbReference type="InterPro" id="IPR013087">
    <property type="entry name" value="Znf_C2H2_type"/>
</dbReference>
<dbReference type="SMART" id="SM00355">
    <property type="entry name" value="ZnF_C2H2"/>
    <property type="match status" value="2"/>
</dbReference>
<dbReference type="PROSITE" id="PS00028">
    <property type="entry name" value="ZINC_FINGER_C2H2_1"/>
    <property type="match status" value="1"/>
</dbReference>
<sequence>MDTDADPSTKLAITSSRHRCSACHKQFKRKIHLVEHMKSSYHSTHQPKCGVCQKHCKSFESLREHLSGPLSKEDCSRIFSDRGCGLCLKVYDNPISLSKHTEICCLSAPVSYAEKISLCRELLTGTKSVEGYTGKASDAIAIDCVTVGCGGDQLLAICARVCLVDEQENIVFHAYVQPALSVTDYRYHVTGLTAENLRDAMPKSEVLIKIKEILYNGGKTKFLVGHGLERDLRSLNMDYPAQFSRDISKYRPLKKTNLVSHSLNYDIQTGFLDPYEDCVAMMRLYKRMRSQDHQQIRIQNTSSGLESRTLEELENMTPDELYHISEPDYRCWCLDSANTG</sequence>